<dbReference type="InterPro" id="IPR035958">
    <property type="entry name" value="SecB-like_sf"/>
</dbReference>
<evidence type="ECO:0000313" key="1">
    <source>
        <dbReference type="EMBL" id="ACQ94445.1"/>
    </source>
</evidence>
<reference evidence="2" key="1">
    <citation type="submission" date="2009-05" db="EMBL/GenBank/DDBJ databases">
        <title>Complete sequence of Tolumonas auensis DSM 9187.</title>
        <authorList>
            <consortium name="US DOE Joint Genome Institute"/>
            <person name="Lucas S."/>
            <person name="Copeland A."/>
            <person name="Lapidus A."/>
            <person name="Glavina del Rio T."/>
            <person name="Tice H."/>
            <person name="Bruce D."/>
            <person name="Goodwin L."/>
            <person name="Pitluck S."/>
            <person name="Chertkov O."/>
            <person name="Brettin T."/>
            <person name="Detter J.C."/>
            <person name="Han C."/>
            <person name="Larimer F."/>
            <person name="Land M."/>
            <person name="Hauser L."/>
            <person name="Kyrpides N."/>
            <person name="Mikhailova N."/>
            <person name="Spring S."/>
            <person name="Beller H."/>
        </authorList>
    </citation>
    <scope>NUCLEOTIDE SEQUENCE [LARGE SCALE GENOMIC DNA]</scope>
    <source>
        <strain evidence="2">DSM 9187 / TA4</strain>
    </source>
</reference>
<sequence length="154" mass="17958">MTPELKKCVDNLLIQSVVLKKLLVELNDDIDAEDFSDSLLGHPQELRFVKQIRQFKSEEGEHWIYKLNTVIGIRFIAEDNIDKDPNDTTIDPILEIKSEFIAQYESACELTQDEINQFSEKHVYFHVWPYWREVIQSSCARLGISPLIIPPLRV</sequence>
<organism evidence="1 2">
    <name type="scientific">Tolumonas auensis (strain DSM 9187 / NBRC 110442 / TA 4)</name>
    <dbReference type="NCBI Taxonomy" id="595494"/>
    <lineage>
        <taxon>Bacteria</taxon>
        <taxon>Pseudomonadati</taxon>
        <taxon>Pseudomonadota</taxon>
        <taxon>Gammaproteobacteria</taxon>
        <taxon>Aeromonadales</taxon>
        <taxon>Aeromonadaceae</taxon>
        <taxon>Tolumonas</taxon>
    </lineage>
</organism>
<dbReference type="AlphaFoldDB" id="C4LCE1"/>
<dbReference type="OrthoDB" id="6058761at2"/>
<dbReference type="EMBL" id="CP001616">
    <property type="protein sequence ID" value="ACQ94445.1"/>
    <property type="molecule type" value="Genomic_DNA"/>
</dbReference>
<gene>
    <name evidence="1" type="ordered locus">Tola_2853</name>
</gene>
<dbReference type="Gene3D" id="3.10.420.10">
    <property type="entry name" value="SecB-like"/>
    <property type="match status" value="1"/>
</dbReference>
<protein>
    <recommendedName>
        <fullName evidence="3">Preprotein translocase subunit SecB</fullName>
    </recommendedName>
</protein>
<accession>C4LCE1</accession>
<name>C4LCE1_TOLAT</name>
<evidence type="ECO:0000313" key="2">
    <source>
        <dbReference type="Proteomes" id="UP000009073"/>
    </source>
</evidence>
<proteinExistence type="predicted"/>
<dbReference type="Proteomes" id="UP000009073">
    <property type="component" value="Chromosome"/>
</dbReference>
<reference evidence="1 2" key="2">
    <citation type="journal article" date="2011" name="Stand. Genomic Sci.">
        <title>Complete genome sequence of Tolumonas auensis type strain (TA 4).</title>
        <authorList>
            <person name="Chertkov O."/>
            <person name="Copeland A."/>
            <person name="Lucas S."/>
            <person name="Lapidus A."/>
            <person name="Berry K.W."/>
            <person name="Detter J.C."/>
            <person name="Del Rio T.G."/>
            <person name="Hammon N."/>
            <person name="Dalin E."/>
            <person name="Tice H."/>
            <person name="Pitluck S."/>
            <person name="Richardson P."/>
            <person name="Bruce D."/>
            <person name="Goodwin L."/>
            <person name="Han C."/>
            <person name="Tapia R."/>
            <person name="Saunders E."/>
            <person name="Schmutz J."/>
            <person name="Brettin T."/>
            <person name="Larimer F."/>
            <person name="Land M."/>
            <person name="Hauser L."/>
            <person name="Spring S."/>
            <person name="Rohde M."/>
            <person name="Kyrpides N.C."/>
            <person name="Ivanova N."/>
            <person name="Goker M."/>
            <person name="Beller H.R."/>
            <person name="Klenk H.P."/>
            <person name="Woyke T."/>
        </authorList>
    </citation>
    <scope>NUCLEOTIDE SEQUENCE [LARGE SCALE GENOMIC DNA]</scope>
    <source>
        <strain evidence="2">DSM 9187 / TA4</strain>
    </source>
</reference>
<keyword evidence="2" id="KW-1185">Reference proteome</keyword>
<dbReference type="SUPFAM" id="SSF54611">
    <property type="entry name" value="SecB-like"/>
    <property type="match status" value="1"/>
</dbReference>
<dbReference type="RefSeq" id="WP_015879894.1">
    <property type="nucleotide sequence ID" value="NC_012691.1"/>
</dbReference>
<evidence type="ECO:0008006" key="3">
    <source>
        <dbReference type="Google" id="ProtNLM"/>
    </source>
</evidence>
<dbReference type="STRING" id="595494.Tola_2853"/>
<dbReference type="KEGG" id="tau:Tola_2853"/>
<dbReference type="HOGENOM" id="CLU_1641938_0_0_6"/>